<dbReference type="SUPFAM" id="SSF47661">
    <property type="entry name" value="t-snare proteins"/>
    <property type="match status" value="1"/>
</dbReference>
<evidence type="ECO:0000256" key="2">
    <source>
        <dbReference type="ARBA" id="ARBA00022927"/>
    </source>
</evidence>
<dbReference type="GO" id="GO:0009451">
    <property type="term" value="P:RNA modification"/>
    <property type="evidence" value="ECO:0007669"/>
    <property type="project" value="InterPro"/>
</dbReference>
<dbReference type="GO" id="GO:0016192">
    <property type="term" value="P:vesicle-mediated transport"/>
    <property type="evidence" value="ECO:0007669"/>
    <property type="project" value="InterPro"/>
</dbReference>
<gene>
    <name evidence="5" type="ORF">F0562_001475</name>
</gene>
<dbReference type="EMBL" id="CM018031">
    <property type="protein sequence ID" value="KAA8549791.1"/>
    <property type="molecule type" value="Genomic_DNA"/>
</dbReference>
<dbReference type="OrthoDB" id="1731202at2759"/>
<comment type="similarity">
    <text evidence="1">Belongs to the VTI1 family.</text>
</comment>
<dbReference type="Proteomes" id="UP000325577">
    <property type="component" value="Linkage Group LG0"/>
</dbReference>
<evidence type="ECO:0000256" key="3">
    <source>
        <dbReference type="SAM" id="Coils"/>
    </source>
</evidence>
<evidence type="ECO:0000313" key="6">
    <source>
        <dbReference type="Proteomes" id="UP000325577"/>
    </source>
</evidence>
<dbReference type="InterPro" id="IPR007705">
    <property type="entry name" value="Vesicle_trsprt_v-SNARE_N"/>
</dbReference>
<dbReference type="InterPro" id="IPR046848">
    <property type="entry name" value="E_motif"/>
</dbReference>
<keyword evidence="2" id="KW-0813">Transport</keyword>
<accession>A0A5J5C862</accession>
<dbReference type="GO" id="GO:0006886">
    <property type="term" value="P:intracellular protein transport"/>
    <property type="evidence" value="ECO:0007669"/>
    <property type="project" value="InterPro"/>
</dbReference>
<dbReference type="Pfam" id="PF20431">
    <property type="entry name" value="E_motif"/>
    <property type="match status" value="1"/>
</dbReference>
<organism evidence="5 6">
    <name type="scientific">Nyssa sinensis</name>
    <dbReference type="NCBI Taxonomy" id="561372"/>
    <lineage>
        <taxon>Eukaryota</taxon>
        <taxon>Viridiplantae</taxon>
        <taxon>Streptophyta</taxon>
        <taxon>Embryophyta</taxon>
        <taxon>Tracheophyta</taxon>
        <taxon>Spermatophyta</taxon>
        <taxon>Magnoliopsida</taxon>
        <taxon>eudicotyledons</taxon>
        <taxon>Gunneridae</taxon>
        <taxon>Pentapetalae</taxon>
        <taxon>asterids</taxon>
        <taxon>Cornales</taxon>
        <taxon>Nyssaceae</taxon>
        <taxon>Nyssa</taxon>
    </lineage>
</organism>
<keyword evidence="3" id="KW-0175">Coiled coil</keyword>
<dbReference type="Gene3D" id="1.20.58.400">
    <property type="entry name" value="t-snare proteins"/>
    <property type="match status" value="1"/>
</dbReference>
<dbReference type="AlphaFoldDB" id="A0A5J5C862"/>
<dbReference type="Pfam" id="PF05008">
    <property type="entry name" value="V-SNARE"/>
    <property type="match status" value="1"/>
</dbReference>
<dbReference type="InterPro" id="IPR010989">
    <property type="entry name" value="SNARE"/>
</dbReference>
<dbReference type="PANTHER" id="PTHR47926">
    <property type="entry name" value="PENTATRICOPEPTIDE REPEAT-CONTAINING PROTEIN"/>
    <property type="match status" value="1"/>
</dbReference>
<dbReference type="InterPro" id="IPR046960">
    <property type="entry name" value="PPR_At4g14850-like_plant"/>
</dbReference>
<reference evidence="5 6" key="1">
    <citation type="submission" date="2019-09" db="EMBL/GenBank/DDBJ databases">
        <title>A chromosome-level genome assembly of the Chinese tupelo Nyssa sinensis.</title>
        <authorList>
            <person name="Yang X."/>
            <person name="Kang M."/>
            <person name="Yang Y."/>
            <person name="Xiong H."/>
            <person name="Wang M."/>
            <person name="Zhang Z."/>
            <person name="Wang Z."/>
            <person name="Wu H."/>
            <person name="Ma T."/>
            <person name="Liu J."/>
            <person name="Xi Z."/>
        </authorList>
    </citation>
    <scope>NUCLEOTIDE SEQUENCE [LARGE SCALE GENOMIC DNA]</scope>
    <source>
        <strain evidence="5">J267</strain>
        <tissue evidence="5">Leaf</tissue>
    </source>
</reference>
<feature type="domain" description="Vesicle transport v-SNARE N-terminal" evidence="4">
    <location>
        <begin position="4"/>
        <end position="42"/>
    </location>
</feature>
<evidence type="ECO:0000256" key="1">
    <source>
        <dbReference type="ARBA" id="ARBA00006108"/>
    </source>
</evidence>
<keyword evidence="6" id="KW-1185">Reference proteome</keyword>
<keyword evidence="2" id="KW-0653">Protein transport</keyword>
<sequence length="137" mass="15480">MSEIRKLDPEARNLQPSLKVVLLAKLREYKSDLNKLKREVKKFESANANQAAHEDLLESGMVDAHKRWCALLSTCAHHDNTDMASKTAKQLLEFDPYDDSAYLIAANVFAGVGRWDEVKEVGKLMKHGRVRKEGGRS</sequence>
<name>A0A5J5C862_9ASTE</name>
<protein>
    <recommendedName>
        <fullName evidence="4">Vesicle transport v-SNARE N-terminal domain-containing protein</fullName>
    </recommendedName>
</protein>
<dbReference type="InterPro" id="IPR038407">
    <property type="entry name" value="v-SNARE_N_sf"/>
</dbReference>
<evidence type="ECO:0000313" key="5">
    <source>
        <dbReference type="EMBL" id="KAA8549791.1"/>
    </source>
</evidence>
<dbReference type="GO" id="GO:0016020">
    <property type="term" value="C:membrane"/>
    <property type="evidence" value="ECO:0007669"/>
    <property type="project" value="InterPro"/>
</dbReference>
<proteinExistence type="inferred from homology"/>
<dbReference type="GO" id="GO:0003723">
    <property type="term" value="F:RNA binding"/>
    <property type="evidence" value="ECO:0007669"/>
    <property type="project" value="InterPro"/>
</dbReference>
<feature type="coiled-coil region" evidence="3">
    <location>
        <begin position="19"/>
        <end position="53"/>
    </location>
</feature>
<evidence type="ECO:0000259" key="4">
    <source>
        <dbReference type="Pfam" id="PF05008"/>
    </source>
</evidence>